<evidence type="ECO:0000256" key="12">
    <source>
        <dbReference type="SAM" id="SignalP"/>
    </source>
</evidence>
<dbReference type="Proteomes" id="UP000198634">
    <property type="component" value="Unassembled WGS sequence"/>
</dbReference>
<evidence type="ECO:0000256" key="11">
    <source>
        <dbReference type="ARBA" id="ARBA00049902"/>
    </source>
</evidence>
<keyword evidence="12" id="KW-0732">Signal</keyword>
<evidence type="ECO:0000256" key="6">
    <source>
        <dbReference type="ARBA" id="ARBA00022676"/>
    </source>
</evidence>
<keyword evidence="8" id="KW-0378">Hydrolase</keyword>
<keyword evidence="4" id="KW-0121">Carboxypeptidase</keyword>
<dbReference type="InterPro" id="IPR009647">
    <property type="entry name" value="PBP_C"/>
</dbReference>
<dbReference type="OrthoDB" id="9766909at2"/>
<dbReference type="EMBL" id="FOEP01000004">
    <property type="protein sequence ID" value="SEQ17560.1"/>
    <property type="molecule type" value="Genomic_DNA"/>
</dbReference>
<evidence type="ECO:0000313" key="16">
    <source>
        <dbReference type="EMBL" id="SEQ17560.1"/>
    </source>
</evidence>
<dbReference type="GO" id="GO:0009252">
    <property type="term" value="P:peptidoglycan biosynthetic process"/>
    <property type="evidence" value="ECO:0007669"/>
    <property type="project" value="UniProtKB-UniPathway"/>
</dbReference>
<gene>
    <name evidence="16" type="ORF">SAMN04488092_104301</name>
</gene>
<comment type="pathway">
    <text evidence="1">Cell wall biogenesis; peptidoglycan biosynthesis.</text>
</comment>
<evidence type="ECO:0000256" key="8">
    <source>
        <dbReference type="ARBA" id="ARBA00022801"/>
    </source>
</evidence>
<dbReference type="UniPathway" id="UPA00219"/>
<organism evidence="16 17">
    <name type="scientific">Thalassovita taeanensis</name>
    <dbReference type="NCBI Taxonomy" id="657014"/>
    <lineage>
        <taxon>Bacteria</taxon>
        <taxon>Pseudomonadati</taxon>
        <taxon>Pseudomonadota</taxon>
        <taxon>Alphaproteobacteria</taxon>
        <taxon>Rhodobacterales</taxon>
        <taxon>Roseobacteraceae</taxon>
        <taxon>Thalassovita</taxon>
    </lineage>
</organism>
<dbReference type="GO" id="GO:0006508">
    <property type="term" value="P:proteolysis"/>
    <property type="evidence" value="ECO:0007669"/>
    <property type="project" value="UniProtKB-KW"/>
</dbReference>
<protein>
    <recommendedName>
        <fullName evidence="10">peptidoglycan glycosyltransferase</fullName>
        <ecNumber evidence="10">2.4.99.28</ecNumber>
    </recommendedName>
</protein>
<dbReference type="GO" id="GO:0008955">
    <property type="term" value="F:peptidoglycan glycosyltransferase activity"/>
    <property type="evidence" value="ECO:0007669"/>
    <property type="project" value="UniProtKB-EC"/>
</dbReference>
<proteinExistence type="inferred from homology"/>
<dbReference type="InterPro" id="IPR036950">
    <property type="entry name" value="PBP_transglycosylase"/>
</dbReference>
<feature type="domain" description="Penicillin-binding C-terminal" evidence="15">
    <location>
        <begin position="598"/>
        <end position="673"/>
    </location>
</feature>
<accession>A0A1H9DVM8</accession>
<evidence type="ECO:0000259" key="15">
    <source>
        <dbReference type="Pfam" id="PF06832"/>
    </source>
</evidence>
<dbReference type="GO" id="GO:0030288">
    <property type="term" value="C:outer membrane-bounded periplasmic space"/>
    <property type="evidence" value="ECO:0007669"/>
    <property type="project" value="TreeGrafter"/>
</dbReference>
<dbReference type="RefSeq" id="WP_090269374.1">
    <property type="nucleotide sequence ID" value="NZ_FOEP01000004.1"/>
</dbReference>
<keyword evidence="9" id="KW-0511">Multifunctional enzyme</keyword>
<sequence>MRRFAPFLLVAALLLVAASRDAADRWIDRTALPVTLLDTSVEVRDRAGTLLRAYTAANGVWRLPVQAAQVDQTYLAMLLAYEDRRFHDHAGIDPVAIARAAVQALRHGRIVSGGSTLTMQVARLLERSGTGAWAGKLRQMRVALALERRLSKAQILDLYLTLAPFGGNIEGIRAATLTYFGKEPARLTPAEAALLVALPQAPEARRPDRAPATAQQARDRILARVARAGVLSTGDATAALTDPVPDTKRAFPALAPHLSDRALAESPDRQRHDLTLSADLQAQLEALAITALRGKSEALSIAILVADHRSGDILASVGSGGFRPGLGQGFVDMTRALRSPGSTLKPLVYAMAFDQGLAHPETLIDDRPVAFGNYAPQNFDGMFRGEIRVADALRLSLNIPIVLLTEELGPTRLVAALRRSGAQPVVPGGKPGLAVALGGVGLTLEDLVQLYGGLANGGVAKPLHWRPGPATVGAQIVSRTAAWQVGNILSDMAPPPGAPRNRLAFKTGTSYGHRDAWALGFDGAHVIGVWLGRPDGTPVPGAFGGDLAAPVLFEAFQRLKPKLEPLPPPPPETLLVGASLLPQPLQRFRGRQALFLPQADAPKLIFPPDGAELPLEGGALTVKLRDGVPPFTWLADGTPVLTGAHGRQAVLQGIGAGFVTLSVIDAQGRSDRVHLRVE</sequence>
<feature type="signal peptide" evidence="12">
    <location>
        <begin position="1"/>
        <end position="22"/>
    </location>
</feature>
<feature type="chain" id="PRO_5009300831" description="peptidoglycan glycosyltransferase" evidence="12">
    <location>
        <begin position="23"/>
        <end position="678"/>
    </location>
</feature>
<evidence type="ECO:0000256" key="7">
    <source>
        <dbReference type="ARBA" id="ARBA00022679"/>
    </source>
</evidence>
<evidence type="ECO:0000313" key="17">
    <source>
        <dbReference type="Proteomes" id="UP000198634"/>
    </source>
</evidence>
<dbReference type="GO" id="GO:0008658">
    <property type="term" value="F:penicillin binding"/>
    <property type="evidence" value="ECO:0007669"/>
    <property type="project" value="InterPro"/>
</dbReference>
<reference evidence="16 17" key="1">
    <citation type="submission" date="2016-10" db="EMBL/GenBank/DDBJ databases">
        <authorList>
            <person name="de Groot N.N."/>
        </authorList>
    </citation>
    <scope>NUCLEOTIDE SEQUENCE [LARGE SCALE GENOMIC DNA]</scope>
    <source>
        <strain evidence="16 17">DSM 22007</strain>
    </source>
</reference>
<dbReference type="InterPro" id="IPR023346">
    <property type="entry name" value="Lysozyme-like_dom_sf"/>
</dbReference>
<evidence type="ECO:0000256" key="2">
    <source>
        <dbReference type="ARBA" id="ARBA00007090"/>
    </source>
</evidence>
<comment type="similarity">
    <text evidence="2">In the C-terminal section; belongs to the transpeptidase family.</text>
</comment>
<dbReference type="NCBIfam" id="TIGR02073">
    <property type="entry name" value="PBP_1c"/>
    <property type="match status" value="1"/>
</dbReference>
<dbReference type="PANTHER" id="PTHR32282">
    <property type="entry name" value="BINDING PROTEIN TRANSPEPTIDASE, PUTATIVE-RELATED"/>
    <property type="match status" value="1"/>
</dbReference>
<dbReference type="InterPro" id="IPR001264">
    <property type="entry name" value="Glyco_trans_51"/>
</dbReference>
<evidence type="ECO:0000256" key="1">
    <source>
        <dbReference type="ARBA" id="ARBA00004752"/>
    </source>
</evidence>
<evidence type="ECO:0000256" key="4">
    <source>
        <dbReference type="ARBA" id="ARBA00022645"/>
    </source>
</evidence>
<keyword evidence="7" id="KW-0808">Transferase</keyword>
<name>A0A1H9DVM8_9RHOB</name>
<evidence type="ECO:0000259" key="14">
    <source>
        <dbReference type="Pfam" id="PF00912"/>
    </source>
</evidence>
<evidence type="ECO:0000256" key="10">
    <source>
        <dbReference type="ARBA" id="ARBA00044770"/>
    </source>
</evidence>
<evidence type="ECO:0000256" key="5">
    <source>
        <dbReference type="ARBA" id="ARBA00022670"/>
    </source>
</evidence>
<dbReference type="SUPFAM" id="SSF53955">
    <property type="entry name" value="Lysozyme-like"/>
    <property type="match status" value="1"/>
</dbReference>
<keyword evidence="5" id="KW-0645">Protease</keyword>
<dbReference type="InterPro" id="IPR012338">
    <property type="entry name" value="Beta-lactam/transpept-like"/>
</dbReference>
<dbReference type="Pfam" id="PF00905">
    <property type="entry name" value="Transpeptidase"/>
    <property type="match status" value="1"/>
</dbReference>
<dbReference type="Gene3D" id="1.10.3810.10">
    <property type="entry name" value="Biosynthetic peptidoglycan transglycosylase-like"/>
    <property type="match status" value="1"/>
</dbReference>
<dbReference type="GO" id="GO:0004180">
    <property type="term" value="F:carboxypeptidase activity"/>
    <property type="evidence" value="ECO:0007669"/>
    <property type="project" value="UniProtKB-KW"/>
</dbReference>
<evidence type="ECO:0000259" key="13">
    <source>
        <dbReference type="Pfam" id="PF00905"/>
    </source>
</evidence>
<dbReference type="STRING" id="657014.SAMN04488092_104301"/>
<evidence type="ECO:0000256" key="9">
    <source>
        <dbReference type="ARBA" id="ARBA00023268"/>
    </source>
</evidence>
<dbReference type="InterPro" id="IPR001460">
    <property type="entry name" value="PCN-bd_Tpept"/>
</dbReference>
<comment type="similarity">
    <text evidence="3">In the N-terminal section; belongs to the glycosyltransferase 51 family.</text>
</comment>
<keyword evidence="17" id="KW-1185">Reference proteome</keyword>
<feature type="domain" description="Glycosyl transferase family 51" evidence="14">
    <location>
        <begin position="58"/>
        <end position="225"/>
    </location>
</feature>
<comment type="catalytic activity">
    <reaction evidence="11">
        <text>[GlcNAc-(1-&gt;4)-Mur2Ac(oyl-L-Ala-gamma-D-Glu-L-Lys-D-Ala-D-Ala)](n)-di-trans,octa-cis-undecaprenyl diphosphate + beta-D-GlcNAc-(1-&gt;4)-Mur2Ac(oyl-L-Ala-gamma-D-Glu-L-Lys-D-Ala-D-Ala)-di-trans,octa-cis-undecaprenyl diphosphate = [GlcNAc-(1-&gt;4)-Mur2Ac(oyl-L-Ala-gamma-D-Glu-L-Lys-D-Ala-D-Ala)](n+1)-di-trans,octa-cis-undecaprenyl diphosphate + di-trans,octa-cis-undecaprenyl diphosphate + H(+)</text>
        <dbReference type="Rhea" id="RHEA:23708"/>
        <dbReference type="Rhea" id="RHEA-COMP:9602"/>
        <dbReference type="Rhea" id="RHEA-COMP:9603"/>
        <dbReference type="ChEBI" id="CHEBI:15378"/>
        <dbReference type="ChEBI" id="CHEBI:58405"/>
        <dbReference type="ChEBI" id="CHEBI:60033"/>
        <dbReference type="ChEBI" id="CHEBI:78435"/>
        <dbReference type="EC" id="2.4.99.28"/>
    </reaction>
</comment>
<dbReference type="AlphaFoldDB" id="A0A1H9DVM8"/>
<dbReference type="InterPro" id="IPR011815">
    <property type="entry name" value="PBP_1c"/>
</dbReference>
<feature type="domain" description="Penicillin-binding protein transpeptidase" evidence="13">
    <location>
        <begin position="302"/>
        <end position="510"/>
    </location>
</feature>
<dbReference type="InterPro" id="IPR050396">
    <property type="entry name" value="Glycosyltr_51/Transpeptidase"/>
</dbReference>
<dbReference type="Gene3D" id="3.40.710.10">
    <property type="entry name" value="DD-peptidase/beta-lactamase superfamily"/>
    <property type="match status" value="1"/>
</dbReference>
<dbReference type="PANTHER" id="PTHR32282:SF15">
    <property type="entry name" value="PENICILLIN-BINDING PROTEIN 1C"/>
    <property type="match status" value="1"/>
</dbReference>
<dbReference type="Pfam" id="PF06832">
    <property type="entry name" value="BiPBP_C"/>
    <property type="match status" value="1"/>
</dbReference>
<keyword evidence="6" id="KW-0328">Glycosyltransferase</keyword>
<dbReference type="EC" id="2.4.99.28" evidence="10"/>
<dbReference type="SUPFAM" id="SSF56601">
    <property type="entry name" value="beta-lactamase/transpeptidase-like"/>
    <property type="match status" value="1"/>
</dbReference>
<evidence type="ECO:0000256" key="3">
    <source>
        <dbReference type="ARBA" id="ARBA00007739"/>
    </source>
</evidence>
<dbReference type="Pfam" id="PF00912">
    <property type="entry name" value="Transgly"/>
    <property type="match status" value="1"/>
</dbReference>